<proteinExistence type="inferred from homology"/>
<dbReference type="Pfam" id="PF01609">
    <property type="entry name" value="DDE_Tnp_1"/>
    <property type="match status" value="1"/>
</dbReference>
<reference evidence="7" key="1">
    <citation type="submission" date="2021-02" db="EMBL/GenBank/DDBJ databases">
        <title>Natronogracilivirga saccharolytica gen. nov. sp. nov. a new anaerobic, haloalkiliphilic carbohydrate-fermenting bacterium from soda lake and proposing of Cyclonatronumiaceae fam. nov. in the phylum Balneolaeota.</title>
        <authorList>
            <person name="Zhilina T.N."/>
            <person name="Sorokin D.Y."/>
            <person name="Zavarzina D.G."/>
            <person name="Toshchakov S.V."/>
            <person name="Kublanov I.V."/>
        </authorList>
    </citation>
    <scope>NUCLEOTIDE SEQUENCE</scope>
    <source>
        <strain evidence="7">Z-1702</strain>
    </source>
</reference>
<dbReference type="InterPro" id="IPR047952">
    <property type="entry name" value="Transpos_IS4"/>
</dbReference>
<name>A0A8J7RT76_9BACT</name>
<dbReference type="GO" id="GO:0004803">
    <property type="term" value="F:transposase activity"/>
    <property type="evidence" value="ECO:0007669"/>
    <property type="project" value="InterPro"/>
</dbReference>
<dbReference type="Proteomes" id="UP000673975">
    <property type="component" value="Unassembled WGS sequence"/>
</dbReference>
<accession>A0A8J7RT76</accession>
<feature type="domain" description="DUF4372" evidence="6">
    <location>
        <begin position="4"/>
        <end position="75"/>
    </location>
</feature>
<evidence type="ECO:0000313" key="8">
    <source>
        <dbReference type="Proteomes" id="UP000673975"/>
    </source>
</evidence>
<dbReference type="Pfam" id="PF14294">
    <property type="entry name" value="DUF4372"/>
    <property type="match status" value="1"/>
</dbReference>
<dbReference type="Gene3D" id="3.90.350.10">
    <property type="entry name" value="Transposase Inhibitor Protein From Tn5, Chain A, domain 1"/>
    <property type="match status" value="1"/>
</dbReference>
<dbReference type="EMBL" id="JAFIDN010000005">
    <property type="protein sequence ID" value="MBP3192522.1"/>
    <property type="molecule type" value="Genomic_DNA"/>
</dbReference>
<dbReference type="PANTHER" id="PTHR33258:SF1">
    <property type="entry name" value="TRANSPOSASE INSL FOR INSERTION SEQUENCE ELEMENT IS186A-RELATED"/>
    <property type="match status" value="1"/>
</dbReference>
<dbReference type="InterPro" id="IPR025399">
    <property type="entry name" value="DUF4372"/>
</dbReference>
<dbReference type="InterPro" id="IPR012337">
    <property type="entry name" value="RNaseH-like_sf"/>
</dbReference>
<sequence>MYSGKTIFAQLMDVVPKYEFQKIVKRHKGNNRVRKLTCREQFICMCFGQLTFRDSLRDITTTLNALDGKRYHMGLSHKVPLSTLSDANSNRPWQMYQDLALVLIEHARKLYGKDQPGLEKAKQVFALDSTTIDLCLSLFPWAQFHHGKGAIKMHALMDLQGSIPVFIHITDGRVHDVNILDDIAIQPGAIYIMDRGYIDFTRLFKIHRQGGKFVIRAKKNLKFYRKNSIPVKIQQGLKCDQSIRLISPKTRTEYPEILRRVHVIDKENNQDIVILTNIESATAEQVAAYYKQRWQIELFFKWIKQNLRIKAFYGNSINAVKTQIWTAVCTYMILIIIHKRFELSVTLHTMMQVLSVSLLEYMTFKELFLNPKLTESMASNANQLGLFDF</sequence>
<evidence type="ECO:0000256" key="4">
    <source>
        <dbReference type="ARBA" id="ARBA00023172"/>
    </source>
</evidence>
<organism evidence="7 8">
    <name type="scientific">Natronogracilivirga saccharolytica</name>
    <dbReference type="NCBI Taxonomy" id="2812953"/>
    <lineage>
        <taxon>Bacteria</taxon>
        <taxon>Pseudomonadati</taxon>
        <taxon>Balneolota</taxon>
        <taxon>Balneolia</taxon>
        <taxon>Balneolales</taxon>
        <taxon>Cyclonatronaceae</taxon>
        <taxon>Natronogracilivirga</taxon>
    </lineage>
</organism>
<comment type="similarity">
    <text evidence="1">Belongs to the transposase 11 family.</text>
</comment>
<evidence type="ECO:0000256" key="3">
    <source>
        <dbReference type="ARBA" id="ARBA00023125"/>
    </source>
</evidence>
<keyword evidence="3" id="KW-0238">DNA-binding</keyword>
<dbReference type="NCBIfam" id="NF033592">
    <property type="entry name" value="transpos_IS4_1"/>
    <property type="match status" value="1"/>
</dbReference>
<dbReference type="AlphaFoldDB" id="A0A8J7RT76"/>
<keyword evidence="4" id="KW-0233">DNA recombination</keyword>
<keyword evidence="2" id="KW-0815">Transposition</keyword>
<protein>
    <submittedName>
        <fullName evidence="7">IS4 family transposase</fullName>
    </submittedName>
</protein>
<keyword evidence="8" id="KW-1185">Reference proteome</keyword>
<evidence type="ECO:0000259" key="6">
    <source>
        <dbReference type="Pfam" id="PF14294"/>
    </source>
</evidence>
<dbReference type="GO" id="GO:0003677">
    <property type="term" value="F:DNA binding"/>
    <property type="evidence" value="ECO:0007669"/>
    <property type="project" value="UniProtKB-KW"/>
</dbReference>
<feature type="domain" description="Transposase IS4-like" evidence="5">
    <location>
        <begin position="121"/>
        <end position="333"/>
    </location>
</feature>
<evidence type="ECO:0000313" key="7">
    <source>
        <dbReference type="EMBL" id="MBP3192522.1"/>
    </source>
</evidence>
<dbReference type="PANTHER" id="PTHR33258">
    <property type="entry name" value="TRANSPOSASE INSL FOR INSERTION SEQUENCE ELEMENT IS186A-RELATED"/>
    <property type="match status" value="1"/>
</dbReference>
<gene>
    <name evidence="7" type="ORF">NATSA_07595</name>
</gene>
<evidence type="ECO:0000256" key="1">
    <source>
        <dbReference type="ARBA" id="ARBA00010075"/>
    </source>
</evidence>
<evidence type="ECO:0000256" key="2">
    <source>
        <dbReference type="ARBA" id="ARBA00022578"/>
    </source>
</evidence>
<dbReference type="InterPro" id="IPR002559">
    <property type="entry name" value="Transposase_11"/>
</dbReference>
<dbReference type="GO" id="GO:0006313">
    <property type="term" value="P:DNA transposition"/>
    <property type="evidence" value="ECO:0007669"/>
    <property type="project" value="InterPro"/>
</dbReference>
<dbReference type="RefSeq" id="WP_210511424.1">
    <property type="nucleotide sequence ID" value="NZ_JAFIDN010000005.1"/>
</dbReference>
<evidence type="ECO:0000259" key="5">
    <source>
        <dbReference type="Pfam" id="PF01609"/>
    </source>
</evidence>
<dbReference type="SUPFAM" id="SSF53098">
    <property type="entry name" value="Ribonuclease H-like"/>
    <property type="match status" value="1"/>
</dbReference>
<comment type="caution">
    <text evidence="7">The sequence shown here is derived from an EMBL/GenBank/DDBJ whole genome shotgun (WGS) entry which is preliminary data.</text>
</comment>